<feature type="binding site" evidence="5">
    <location>
        <position position="91"/>
    </location>
    <ligand>
        <name>substrate</name>
    </ligand>
</feature>
<keyword evidence="5" id="KW-0520">NAD</keyword>
<dbReference type="PANTHER" id="PTHR11606">
    <property type="entry name" value="GLUTAMATE DEHYDROGENASE"/>
    <property type="match status" value="1"/>
</dbReference>
<sequence length="412" mass="45311">MAHQFKAAINQLNKVSQLRHITYDELEILRRPDRVIEVSLPVIMDNGKIKVFTGYRVQYNNTRGPYKGGLRFHPQVNLDEVKTLAFWMAIKCAVADIPYGGGKGGIAVDVKTLSLSELERLTRAYTRGFADFIGPNIDIPAPDVYTNPQIMAWLMDEYSHIKGENTPAVVTGKPVEIGGSLGRETATSLGGFYVLEQVLAKLKIAKHKVSLAVQGFGNVGMNFALIAQAAGFQIVAVSDSGGGLYNEKGLDLKAVLAHKQKTSCVKNFKSAKNISNEKLLELPVEVLVPAALENVIDENNASRVKAKIILELANGPTAGGAEDKLSKKGVLVIPDVLANAGGVIVSYFEWVQNLRHFYWDQAKVEDRLKRQIMNALEKVWQTMEAQGNNNMREAAYIVAVERLVKALRIRGI</sequence>
<name>A0A1F5SAV6_9BACT</name>
<dbReference type="InterPro" id="IPR006097">
    <property type="entry name" value="Glu/Leu/Phe/Val/Trp_DH_dimer"/>
</dbReference>
<dbReference type="Proteomes" id="UP000178783">
    <property type="component" value="Unassembled WGS sequence"/>
</dbReference>
<dbReference type="AlphaFoldDB" id="A0A1F5SAV6"/>
<dbReference type="PANTHER" id="PTHR11606:SF13">
    <property type="entry name" value="GLUTAMATE DEHYDROGENASE 1, MITOCHONDRIAL"/>
    <property type="match status" value="1"/>
</dbReference>
<dbReference type="Pfam" id="PF02812">
    <property type="entry name" value="ELFV_dehydrog_N"/>
    <property type="match status" value="1"/>
</dbReference>
<dbReference type="Pfam" id="PF00208">
    <property type="entry name" value="ELFV_dehydrog"/>
    <property type="match status" value="1"/>
</dbReference>
<evidence type="ECO:0000313" key="9">
    <source>
        <dbReference type="EMBL" id="OGF23726.1"/>
    </source>
</evidence>
<dbReference type="PIRSF" id="PIRSF000185">
    <property type="entry name" value="Glu_DH"/>
    <property type="match status" value="1"/>
</dbReference>
<comment type="similarity">
    <text evidence="1 3 7">Belongs to the Glu/Leu/Phe/Val dehydrogenases family.</text>
</comment>
<protein>
    <recommendedName>
        <fullName evidence="3">Glutamate dehydrogenase</fullName>
    </recommendedName>
</protein>
<dbReference type="InterPro" id="IPR006095">
    <property type="entry name" value="Glu/Leu/Phe/Val/Trp_DH"/>
</dbReference>
<dbReference type="SMART" id="SM00839">
    <property type="entry name" value="ELFV_dehydrog"/>
    <property type="match status" value="1"/>
</dbReference>
<dbReference type="CDD" id="cd01076">
    <property type="entry name" value="NAD_bind_1_Glu_DH"/>
    <property type="match status" value="1"/>
</dbReference>
<dbReference type="GO" id="GO:0004352">
    <property type="term" value="F:glutamate dehydrogenase (NAD+) activity"/>
    <property type="evidence" value="ECO:0007669"/>
    <property type="project" value="TreeGrafter"/>
</dbReference>
<dbReference type="InterPro" id="IPR046346">
    <property type="entry name" value="Aminoacid_DH-like_N_sf"/>
</dbReference>
<evidence type="ECO:0000256" key="6">
    <source>
        <dbReference type="PIRSR" id="PIRSR000185-3"/>
    </source>
</evidence>
<feature type="site" description="Important for catalysis" evidence="6">
    <location>
        <position position="143"/>
    </location>
</feature>
<dbReference type="FunFam" id="3.40.50.10860:FF:000003">
    <property type="entry name" value="Glutamate dehydrogenase"/>
    <property type="match status" value="1"/>
</dbReference>
<evidence type="ECO:0000256" key="2">
    <source>
        <dbReference type="ARBA" id="ARBA00023002"/>
    </source>
</evidence>
<feature type="binding site" evidence="5">
    <location>
        <position position="67"/>
    </location>
    <ligand>
        <name>substrate</name>
    </ligand>
</feature>
<dbReference type="InterPro" id="IPR014362">
    <property type="entry name" value="Glu_DH"/>
</dbReference>
<dbReference type="SUPFAM" id="SSF53223">
    <property type="entry name" value="Aminoacid dehydrogenase-like, N-terminal domain"/>
    <property type="match status" value="1"/>
</dbReference>
<feature type="domain" description="Glutamate/phenylalanine/leucine/valine/L-tryptophan dehydrogenase C-terminal" evidence="8">
    <location>
        <begin position="180"/>
        <end position="411"/>
    </location>
</feature>
<evidence type="ECO:0000259" key="8">
    <source>
        <dbReference type="SMART" id="SM00839"/>
    </source>
</evidence>
<evidence type="ECO:0000313" key="10">
    <source>
        <dbReference type="Proteomes" id="UP000178783"/>
    </source>
</evidence>
<dbReference type="PRINTS" id="PR00082">
    <property type="entry name" value="GLFDHDRGNASE"/>
</dbReference>
<keyword evidence="2 3" id="KW-0560">Oxidoreductase</keyword>
<dbReference type="SUPFAM" id="SSF51735">
    <property type="entry name" value="NAD(P)-binding Rossmann-fold domains"/>
    <property type="match status" value="1"/>
</dbReference>
<evidence type="ECO:0000256" key="3">
    <source>
        <dbReference type="PIRNR" id="PIRNR000185"/>
    </source>
</evidence>
<dbReference type="EMBL" id="MFFW01000055">
    <property type="protein sequence ID" value="OGF23726.1"/>
    <property type="molecule type" value="Genomic_DNA"/>
</dbReference>
<feature type="binding site" evidence="5">
    <location>
        <position position="187"/>
    </location>
    <ligand>
        <name>NAD(+)</name>
        <dbReference type="ChEBI" id="CHEBI:57540"/>
    </ligand>
</feature>
<evidence type="ECO:0000256" key="1">
    <source>
        <dbReference type="ARBA" id="ARBA00006382"/>
    </source>
</evidence>
<comment type="caution">
    <text evidence="9">The sequence shown here is derived from an EMBL/GenBank/DDBJ whole genome shotgun (WGS) entry which is preliminary data.</text>
</comment>
<dbReference type="Gene3D" id="3.40.50.720">
    <property type="entry name" value="NAD(P)-binding Rossmann-like Domain"/>
    <property type="match status" value="1"/>
</dbReference>
<dbReference type="Gene3D" id="3.40.50.10860">
    <property type="entry name" value="Leucine Dehydrogenase, chain A, domain 1"/>
    <property type="match status" value="1"/>
</dbReference>
<dbReference type="InterPro" id="IPR033922">
    <property type="entry name" value="NAD_bind_Glu_DH"/>
</dbReference>
<proteinExistence type="inferred from homology"/>
<feature type="active site" description="Proton donor" evidence="4">
    <location>
        <position position="103"/>
    </location>
</feature>
<organism evidence="9 10">
    <name type="scientific">Candidatus Falkowbacteria bacterium RIFCSPLOWO2_02_FULL_45_21</name>
    <dbReference type="NCBI Taxonomy" id="1797989"/>
    <lineage>
        <taxon>Bacteria</taxon>
        <taxon>Candidatus Falkowiibacteriota</taxon>
    </lineage>
</organism>
<accession>A0A1F5SAV6</accession>
<evidence type="ECO:0000256" key="7">
    <source>
        <dbReference type="RuleBase" id="RU004417"/>
    </source>
</evidence>
<evidence type="ECO:0000256" key="4">
    <source>
        <dbReference type="PIRSR" id="PIRSR000185-1"/>
    </source>
</evidence>
<keyword evidence="5" id="KW-0547">Nucleotide-binding</keyword>
<feature type="binding site" evidence="5">
    <location>
        <position position="218"/>
    </location>
    <ligand>
        <name>NAD(+)</name>
        <dbReference type="ChEBI" id="CHEBI:57540"/>
    </ligand>
</feature>
<dbReference type="GO" id="GO:0000166">
    <property type="term" value="F:nucleotide binding"/>
    <property type="evidence" value="ECO:0007669"/>
    <property type="project" value="UniProtKB-KW"/>
</dbReference>
<evidence type="ECO:0000256" key="5">
    <source>
        <dbReference type="PIRSR" id="PIRSR000185-2"/>
    </source>
</evidence>
<reference evidence="9 10" key="1">
    <citation type="journal article" date="2016" name="Nat. Commun.">
        <title>Thousands of microbial genomes shed light on interconnected biogeochemical processes in an aquifer system.</title>
        <authorList>
            <person name="Anantharaman K."/>
            <person name="Brown C.T."/>
            <person name="Hug L.A."/>
            <person name="Sharon I."/>
            <person name="Castelle C.J."/>
            <person name="Probst A.J."/>
            <person name="Thomas B.C."/>
            <person name="Singh A."/>
            <person name="Wilkins M.J."/>
            <person name="Karaoz U."/>
            <person name="Brodie E.L."/>
            <person name="Williams K.H."/>
            <person name="Hubbard S.S."/>
            <person name="Banfield J.F."/>
        </authorList>
    </citation>
    <scope>NUCLEOTIDE SEQUENCE [LARGE SCALE GENOMIC DNA]</scope>
</reference>
<dbReference type="STRING" id="1797989.A3H66_00155"/>
<dbReference type="InterPro" id="IPR006096">
    <property type="entry name" value="Glu/Leu/Phe/Val/Trp_DH_C"/>
</dbReference>
<feature type="binding site" evidence="5">
    <location>
        <position position="346"/>
    </location>
    <ligand>
        <name>substrate</name>
    </ligand>
</feature>
<dbReference type="InterPro" id="IPR036291">
    <property type="entry name" value="NAD(P)-bd_dom_sf"/>
</dbReference>
<dbReference type="GO" id="GO:0006538">
    <property type="term" value="P:L-glutamate catabolic process"/>
    <property type="evidence" value="ECO:0007669"/>
    <property type="project" value="TreeGrafter"/>
</dbReference>
<gene>
    <name evidence="9" type="ORF">A3H66_00155</name>
</gene>